<reference evidence="1" key="1">
    <citation type="submission" date="2022-01" db="EMBL/GenBank/DDBJ databases">
        <authorList>
            <person name="King R."/>
        </authorList>
    </citation>
    <scope>NUCLEOTIDE SEQUENCE</scope>
</reference>
<evidence type="ECO:0000313" key="2">
    <source>
        <dbReference type="Proteomes" id="UP001153636"/>
    </source>
</evidence>
<gene>
    <name evidence="1" type="ORF">PSYICH_LOCUS3503</name>
</gene>
<proteinExistence type="predicted"/>
<sequence>MEKNILSTHLDHKCDHEKNRLKVCAPCGKKFVVANRRRSEFSITENLTGLIKQHINHQFDLSNSKFSVSICSTCRRTIMEREKGNLNRPLPTMPKYEDMHLAKETRTRTASDCNCSICLTTRFRGHSKIVKGKGNVRTFDTIIDQNCGLYGAASNPNLPSTSGQSNI</sequence>
<dbReference type="OrthoDB" id="8066533at2759"/>
<dbReference type="Proteomes" id="UP001153636">
    <property type="component" value="Chromosome 12"/>
</dbReference>
<dbReference type="AlphaFoldDB" id="A0A9P0CJN9"/>
<protein>
    <submittedName>
        <fullName evidence="1">Uncharacterized protein</fullName>
    </submittedName>
</protein>
<name>A0A9P0CJN9_9CUCU</name>
<evidence type="ECO:0000313" key="1">
    <source>
        <dbReference type="EMBL" id="CAH1101843.1"/>
    </source>
</evidence>
<organism evidence="1 2">
    <name type="scientific">Psylliodes chrysocephalus</name>
    <dbReference type="NCBI Taxonomy" id="3402493"/>
    <lineage>
        <taxon>Eukaryota</taxon>
        <taxon>Metazoa</taxon>
        <taxon>Ecdysozoa</taxon>
        <taxon>Arthropoda</taxon>
        <taxon>Hexapoda</taxon>
        <taxon>Insecta</taxon>
        <taxon>Pterygota</taxon>
        <taxon>Neoptera</taxon>
        <taxon>Endopterygota</taxon>
        <taxon>Coleoptera</taxon>
        <taxon>Polyphaga</taxon>
        <taxon>Cucujiformia</taxon>
        <taxon>Chrysomeloidea</taxon>
        <taxon>Chrysomelidae</taxon>
        <taxon>Galerucinae</taxon>
        <taxon>Alticini</taxon>
        <taxon>Psylliodes</taxon>
    </lineage>
</organism>
<keyword evidence="2" id="KW-1185">Reference proteome</keyword>
<accession>A0A9P0CJN9</accession>
<dbReference type="EMBL" id="OV651824">
    <property type="protein sequence ID" value="CAH1101843.1"/>
    <property type="molecule type" value="Genomic_DNA"/>
</dbReference>